<dbReference type="InterPro" id="IPR036291">
    <property type="entry name" value="NAD(P)-bd_dom_sf"/>
</dbReference>
<dbReference type="RefSeq" id="XP_064700770.1">
    <property type="nucleotide sequence ID" value="XM_064853007.1"/>
</dbReference>
<dbReference type="GO" id="GO:0008270">
    <property type="term" value="F:zinc ion binding"/>
    <property type="evidence" value="ECO:0007669"/>
    <property type="project" value="InterPro"/>
</dbReference>
<dbReference type="InterPro" id="IPR045306">
    <property type="entry name" value="SDH-like"/>
</dbReference>
<feature type="domain" description="Enoyl reductase (ER)" evidence="10">
    <location>
        <begin position="41"/>
        <end position="375"/>
    </location>
</feature>
<accession>A0AAV9MUM4</accession>
<protein>
    <recommendedName>
        <fullName evidence="10">Enoyl reductase (ER) domain-containing protein</fullName>
    </recommendedName>
</protein>
<dbReference type="GeneID" id="89977626"/>
<evidence type="ECO:0000259" key="10">
    <source>
        <dbReference type="SMART" id="SM00829"/>
    </source>
</evidence>
<dbReference type="FunFam" id="3.40.50.720:FF:000068">
    <property type="entry name" value="Sorbitol dehydrogenase"/>
    <property type="match status" value="1"/>
</dbReference>
<dbReference type="SUPFAM" id="SSF51735">
    <property type="entry name" value="NAD(P)-binding Rossmann-fold domains"/>
    <property type="match status" value="1"/>
</dbReference>
<dbReference type="GO" id="GO:0003939">
    <property type="term" value="F:L-iditol 2-dehydrogenase (NAD+) activity"/>
    <property type="evidence" value="ECO:0007669"/>
    <property type="project" value="TreeGrafter"/>
</dbReference>
<dbReference type="SMART" id="SM00829">
    <property type="entry name" value="PKS_ER"/>
    <property type="match status" value="1"/>
</dbReference>
<dbReference type="Pfam" id="PF08240">
    <property type="entry name" value="ADH_N"/>
    <property type="match status" value="1"/>
</dbReference>
<evidence type="ECO:0000256" key="2">
    <source>
        <dbReference type="ARBA" id="ARBA00004921"/>
    </source>
</evidence>
<evidence type="ECO:0000256" key="3">
    <source>
        <dbReference type="ARBA" id="ARBA00008072"/>
    </source>
</evidence>
<evidence type="ECO:0000256" key="9">
    <source>
        <dbReference type="SAM" id="MobiDB-lite"/>
    </source>
</evidence>
<dbReference type="InterPro" id="IPR002328">
    <property type="entry name" value="ADH_Zn_CS"/>
</dbReference>
<evidence type="ECO:0000256" key="8">
    <source>
        <dbReference type="RuleBase" id="RU361277"/>
    </source>
</evidence>
<dbReference type="PANTHER" id="PTHR43161">
    <property type="entry name" value="SORBITOL DEHYDROGENASE"/>
    <property type="match status" value="1"/>
</dbReference>
<dbReference type="CDD" id="cd05285">
    <property type="entry name" value="sorbitol_DH"/>
    <property type="match status" value="1"/>
</dbReference>
<keyword evidence="6" id="KW-0560">Oxidoreductase</keyword>
<dbReference type="PANTHER" id="PTHR43161:SF3">
    <property type="entry name" value="D-XYLULOSE REDUCTASE"/>
    <property type="match status" value="1"/>
</dbReference>
<dbReference type="Proteomes" id="UP001358417">
    <property type="component" value="Unassembled WGS sequence"/>
</dbReference>
<name>A0AAV9MUM4_9EURO</name>
<comment type="cofactor">
    <cofactor evidence="1 8">
        <name>Zn(2+)</name>
        <dbReference type="ChEBI" id="CHEBI:29105"/>
    </cofactor>
</comment>
<dbReference type="SUPFAM" id="SSF50129">
    <property type="entry name" value="GroES-like"/>
    <property type="match status" value="1"/>
</dbReference>
<evidence type="ECO:0000256" key="1">
    <source>
        <dbReference type="ARBA" id="ARBA00001947"/>
    </source>
</evidence>
<reference evidence="11 12" key="1">
    <citation type="submission" date="2023-08" db="EMBL/GenBank/DDBJ databases">
        <title>Black Yeasts Isolated from many extreme environments.</title>
        <authorList>
            <person name="Coleine C."/>
            <person name="Stajich J.E."/>
            <person name="Selbmann L."/>
        </authorList>
    </citation>
    <scope>NUCLEOTIDE SEQUENCE [LARGE SCALE GENOMIC DNA]</scope>
    <source>
        <strain evidence="11 12">CCFEE 5792</strain>
    </source>
</reference>
<keyword evidence="7" id="KW-0520">NAD</keyword>
<keyword evidence="5 8" id="KW-0862">Zinc</keyword>
<evidence type="ECO:0000256" key="6">
    <source>
        <dbReference type="ARBA" id="ARBA00023002"/>
    </source>
</evidence>
<proteinExistence type="inferred from homology"/>
<evidence type="ECO:0000256" key="4">
    <source>
        <dbReference type="ARBA" id="ARBA00022723"/>
    </source>
</evidence>
<comment type="pathway">
    <text evidence="2">Carbohydrate degradation.</text>
</comment>
<comment type="caution">
    <text evidence="11">The sequence shown here is derived from an EMBL/GenBank/DDBJ whole genome shotgun (WGS) entry which is preliminary data.</text>
</comment>
<evidence type="ECO:0000313" key="12">
    <source>
        <dbReference type="Proteomes" id="UP001358417"/>
    </source>
</evidence>
<dbReference type="Gene3D" id="3.90.180.10">
    <property type="entry name" value="Medium-chain alcohol dehydrogenases, catalytic domain"/>
    <property type="match status" value="1"/>
</dbReference>
<keyword evidence="4 8" id="KW-0479">Metal-binding</keyword>
<feature type="region of interest" description="Disordered" evidence="9">
    <location>
        <begin position="1"/>
        <end position="30"/>
    </location>
</feature>
<evidence type="ECO:0000256" key="7">
    <source>
        <dbReference type="ARBA" id="ARBA00023027"/>
    </source>
</evidence>
<dbReference type="InterPro" id="IPR020843">
    <property type="entry name" value="ER"/>
</dbReference>
<evidence type="ECO:0000256" key="5">
    <source>
        <dbReference type="ARBA" id="ARBA00022833"/>
    </source>
</evidence>
<dbReference type="InterPro" id="IPR011032">
    <property type="entry name" value="GroES-like_sf"/>
</dbReference>
<gene>
    <name evidence="11" type="ORF">LTR84_009467</name>
</gene>
<dbReference type="InterPro" id="IPR013149">
    <property type="entry name" value="ADH-like_C"/>
</dbReference>
<dbReference type="GO" id="GO:0006062">
    <property type="term" value="P:sorbitol catabolic process"/>
    <property type="evidence" value="ECO:0007669"/>
    <property type="project" value="TreeGrafter"/>
</dbReference>
<dbReference type="Gene3D" id="3.40.50.720">
    <property type="entry name" value="NAD(P)-binding Rossmann-like Domain"/>
    <property type="match status" value="1"/>
</dbReference>
<comment type="similarity">
    <text evidence="3 8">Belongs to the zinc-containing alcohol dehydrogenase family.</text>
</comment>
<keyword evidence="12" id="KW-1185">Reference proteome</keyword>
<dbReference type="InterPro" id="IPR013154">
    <property type="entry name" value="ADH-like_N"/>
</dbReference>
<evidence type="ECO:0000313" key="11">
    <source>
        <dbReference type="EMBL" id="KAK5045134.1"/>
    </source>
</evidence>
<dbReference type="PROSITE" id="PS00059">
    <property type="entry name" value="ADH_ZINC"/>
    <property type="match status" value="1"/>
</dbReference>
<dbReference type="EMBL" id="JAVRRD010000039">
    <property type="protein sequence ID" value="KAK5045134.1"/>
    <property type="molecule type" value="Genomic_DNA"/>
</dbReference>
<organism evidence="11 12">
    <name type="scientific">Exophiala bonariae</name>
    <dbReference type="NCBI Taxonomy" id="1690606"/>
    <lineage>
        <taxon>Eukaryota</taxon>
        <taxon>Fungi</taxon>
        <taxon>Dikarya</taxon>
        <taxon>Ascomycota</taxon>
        <taxon>Pezizomycotina</taxon>
        <taxon>Eurotiomycetes</taxon>
        <taxon>Chaetothyriomycetidae</taxon>
        <taxon>Chaetothyriales</taxon>
        <taxon>Herpotrichiellaceae</taxon>
        <taxon>Exophiala</taxon>
    </lineage>
</organism>
<sequence>MAISAETNEQRLNGISKTNGRTPSSSQPSAVNSAFVLKEKGHFYYEDRPKPSLPSEDYVIVKVCCTGICGSDVHYWTHGEIGDFKVRQPLVLGHESTGIVQECGSAVKTLKPGDRVALEPGTPCRRCEFCRAGRYNLCTTMKFAATPPYDGTLATFYTLPEDFCYLLPEHVTLEEGALIEPLSVAVHCARLADLSFGLSVLVLGAGPIGLLCCAVARAYGASNVTVVDINAGRLAFAKDYAATAVYQMNSVSADENARRIMKMPGLTDGAKVVIDATGAQQCISTGIHVLKHGGIFIQAGLGAAEIAFPVAQLCSKEATYRGSFRYGPGDYQMAIELLQQRKLSVKELITDKFDFDQAEMAFRHVEQRRGIKTVIYGPNNTLGAYHGSTHAETQNFQIRSPE</sequence>
<dbReference type="AlphaFoldDB" id="A0AAV9MUM4"/>
<dbReference type="Pfam" id="PF00107">
    <property type="entry name" value="ADH_zinc_N"/>
    <property type="match status" value="1"/>
</dbReference>